<name>A0ABS0EQ13_9BURK</name>
<evidence type="ECO:0000313" key="2">
    <source>
        <dbReference type="Proteomes" id="UP000657372"/>
    </source>
</evidence>
<accession>A0ABS0EQ13</accession>
<dbReference type="RefSeq" id="WP_195874841.1">
    <property type="nucleotide sequence ID" value="NZ_JADOEL010000003.1"/>
</dbReference>
<protein>
    <submittedName>
        <fullName evidence="1">Uncharacterized protein</fullName>
    </submittedName>
</protein>
<reference evidence="1 2" key="1">
    <citation type="submission" date="2020-11" db="EMBL/GenBank/DDBJ databases">
        <title>WGS of Herminiimonas contaminans strain Marseille-Q4544 isolated from planarians Schmidtea mediterranea.</title>
        <authorList>
            <person name="Kangale L."/>
        </authorList>
    </citation>
    <scope>NUCLEOTIDE SEQUENCE [LARGE SCALE GENOMIC DNA]</scope>
    <source>
        <strain evidence="1 2">Marseille-Q4544</strain>
    </source>
</reference>
<organism evidence="1 2">
    <name type="scientific">Herminiimonas contaminans</name>
    <dbReference type="NCBI Taxonomy" id="1111140"/>
    <lineage>
        <taxon>Bacteria</taxon>
        <taxon>Pseudomonadati</taxon>
        <taxon>Pseudomonadota</taxon>
        <taxon>Betaproteobacteria</taxon>
        <taxon>Burkholderiales</taxon>
        <taxon>Oxalobacteraceae</taxon>
        <taxon>Herminiimonas</taxon>
    </lineage>
</organism>
<proteinExistence type="predicted"/>
<dbReference type="EMBL" id="JADOEL010000003">
    <property type="protein sequence ID" value="MBF8176937.1"/>
    <property type="molecule type" value="Genomic_DNA"/>
</dbReference>
<keyword evidence="2" id="KW-1185">Reference proteome</keyword>
<dbReference type="Proteomes" id="UP000657372">
    <property type="component" value="Unassembled WGS sequence"/>
</dbReference>
<sequence>MKIASTTLPQRIELLADGRTLYPWAKRIGVNKGSIEKVMKLDGGLSGETLACFHRTENVRTDWLLEGHGAPFYVSARTNDEDAAELLDEYLEEHWTITLVTDGRRLLIVLSQPGSFDVKDGKDSDGHQVMRRVEYTIVEVIAAPIGKATITRLKRGRKTFRVVTTTPERFSAIEKGNVGTYRLFEAPDAILSTDSIEEVDEQFFSRYLQPELFPATPDENALLGNYRTMTPENRLAVAQVANAMADYATTTKK</sequence>
<gene>
    <name evidence="1" type="ORF">IXC47_04485</name>
</gene>
<comment type="caution">
    <text evidence="1">The sequence shown here is derived from an EMBL/GenBank/DDBJ whole genome shotgun (WGS) entry which is preliminary data.</text>
</comment>
<evidence type="ECO:0000313" key="1">
    <source>
        <dbReference type="EMBL" id="MBF8176937.1"/>
    </source>
</evidence>